<keyword evidence="10" id="KW-0472">Membrane</keyword>
<dbReference type="InterPro" id="IPR019758">
    <property type="entry name" value="Pept_S26A_signal_pept_1_CS"/>
</dbReference>
<evidence type="ECO:0000256" key="5">
    <source>
        <dbReference type="ARBA" id="ARBA00022475"/>
    </source>
</evidence>
<organism evidence="15 16">
    <name type="scientific">Ectobacillus ponti</name>
    <dbReference type="NCBI Taxonomy" id="2961894"/>
    <lineage>
        <taxon>Bacteria</taxon>
        <taxon>Bacillati</taxon>
        <taxon>Bacillota</taxon>
        <taxon>Bacilli</taxon>
        <taxon>Bacillales</taxon>
        <taxon>Bacillaceae</taxon>
        <taxon>Ectobacillus</taxon>
    </lineage>
</organism>
<evidence type="ECO:0000256" key="8">
    <source>
        <dbReference type="ARBA" id="ARBA00022801"/>
    </source>
</evidence>
<dbReference type="GO" id="GO:0006465">
    <property type="term" value="P:signal peptide processing"/>
    <property type="evidence" value="ECO:0007669"/>
    <property type="project" value="InterPro"/>
</dbReference>
<dbReference type="PROSITE" id="PS00761">
    <property type="entry name" value="SPASE_I_3"/>
    <property type="match status" value="1"/>
</dbReference>
<evidence type="ECO:0000256" key="4">
    <source>
        <dbReference type="ARBA" id="ARBA00013208"/>
    </source>
</evidence>
<protein>
    <recommendedName>
        <fullName evidence="4 12">Signal peptidase I</fullName>
        <ecNumber evidence="4 12">3.4.21.89</ecNumber>
    </recommendedName>
</protein>
<dbReference type="InterPro" id="IPR000223">
    <property type="entry name" value="Pept_S26A_signal_pept_1"/>
</dbReference>
<evidence type="ECO:0000256" key="7">
    <source>
        <dbReference type="ARBA" id="ARBA00022692"/>
    </source>
</evidence>
<evidence type="ECO:0000259" key="14">
    <source>
        <dbReference type="Pfam" id="PF10502"/>
    </source>
</evidence>
<evidence type="ECO:0000256" key="6">
    <source>
        <dbReference type="ARBA" id="ARBA00022670"/>
    </source>
</evidence>
<dbReference type="EMBL" id="JANCLT010000008">
    <property type="protein sequence ID" value="MCP8969900.1"/>
    <property type="molecule type" value="Genomic_DNA"/>
</dbReference>
<dbReference type="PANTHER" id="PTHR43390">
    <property type="entry name" value="SIGNAL PEPTIDASE I"/>
    <property type="match status" value="1"/>
</dbReference>
<evidence type="ECO:0000256" key="13">
    <source>
        <dbReference type="RuleBase" id="RU362042"/>
    </source>
</evidence>
<sequence length="178" mass="20439">MMKQKSWFRSLLECALSACLLAFLAKALLFFVTDVEGTSMQPTLLAQDKILVNRLPGYVHQVKHGDIVVLKTSDYYVKRVIALPGEKVQMIEDKLYVDGRLQAEPYLSKNQQEAHRLMMRFTENFGPIEVPKGELFVMGDNRKVSRDSRNGLGFIKQRDVLGTVEAIYYPFSHIRRVK</sequence>
<dbReference type="CDD" id="cd06530">
    <property type="entry name" value="S26_SPase_I"/>
    <property type="match status" value="1"/>
</dbReference>
<feature type="domain" description="Peptidase S26" evidence="14">
    <location>
        <begin position="11"/>
        <end position="169"/>
    </location>
</feature>
<comment type="subcellular location">
    <subcellularLocation>
        <location evidence="2">Cell membrane</location>
        <topology evidence="2">Single-pass type II membrane protein</topology>
    </subcellularLocation>
    <subcellularLocation>
        <location evidence="13">Membrane</location>
        <topology evidence="13">Single-pass type II membrane protein</topology>
    </subcellularLocation>
</comment>
<evidence type="ECO:0000313" key="16">
    <source>
        <dbReference type="Proteomes" id="UP001156102"/>
    </source>
</evidence>
<dbReference type="FunFam" id="2.10.109.10:FF:000008">
    <property type="entry name" value="Signal peptidase I"/>
    <property type="match status" value="1"/>
</dbReference>
<dbReference type="RefSeq" id="WP_254759820.1">
    <property type="nucleotide sequence ID" value="NZ_JANCLT010000008.1"/>
</dbReference>
<dbReference type="InterPro" id="IPR019756">
    <property type="entry name" value="Pept_S26A_signal_pept_1_Ser-AS"/>
</dbReference>
<dbReference type="PRINTS" id="PR00727">
    <property type="entry name" value="LEADERPTASE"/>
</dbReference>
<keyword evidence="5" id="KW-1003">Cell membrane</keyword>
<evidence type="ECO:0000256" key="9">
    <source>
        <dbReference type="ARBA" id="ARBA00022989"/>
    </source>
</evidence>
<dbReference type="GO" id="GO:0009003">
    <property type="term" value="F:signal peptidase activity"/>
    <property type="evidence" value="ECO:0007669"/>
    <property type="project" value="UniProtKB-EC"/>
</dbReference>
<dbReference type="AlphaFoldDB" id="A0AA41XBG7"/>
<keyword evidence="9" id="KW-1133">Transmembrane helix</keyword>
<comment type="similarity">
    <text evidence="3 13">Belongs to the peptidase S26 family.</text>
</comment>
<dbReference type="InterPro" id="IPR019533">
    <property type="entry name" value="Peptidase_S26"/>
</dbReference>
<proteinExistence type="inferred from homology"/>
<feature type="active site" evidence="11">
    <location>
        <position position="39"/>
    </location>
</feature>
<dbReference type="Pfam" id="PF10502">
    <property type="entry name" value="Peptidase_S26"/>
    <property type="match status" value="1"/>
</dbReference>
<dbReference type="NCBIfam" id="TIGR02227">
    <property type="entry name" value="sigpep_I_bact"/>
    <property type="match status" value="1"/>
</dbReference>
<dbReference type="SUPFAM" id="SSF51306">
    <property type="entry name" value="LexA/Signal peptidase"/>
    <property type="match status" value="1"/>
</dbReference>
<evidence type="ECO:0000256" key="12">
    <source>
        <dbReference type="RuleBase" id="RU003993"/>
    </source>
</evidence>
<feature type="active site" evidence="11">
    <location>
        <position position="78"/>
    </location>
</feature>
<keyword evidence="8 12" id="KW-0378">Hydrolase</keyword>
<dbReference type="Proteomes" id="UP001156102">
    <property type="component" value="Unassembled WGS sequence"/>
</dbReference>
<comment type="catalytic activity">
    <reaction evidence="1 12">
        <text>Cleavage of hydrophobic, N-terminal signal or leader sequences from secreted and periplasmic proteins.</text>
        <dbReference type="EC" id="3.4.21.89"/>
    </reaction>
</comment>
<name>A0AA41XBG7_9BACI</name>
<keyword evidence="7" id="KW-0812">Transmembrane</keyword>
<evidence type="ECO:0000256" key="11">
    <source>
        <dbReference type="PIRSR" id="PIRSR600223-1"/>
    </source>
</evidence>
<evidence type="ECO:0000256" key="3">
    <source>
        <dbReference type="ARBA" id="ARBA00009370"/>
    </source>
</evidence>
<dbReference type="EC" id="3.4.21.89" evidence="4 12"/>
<keyword evidence="6 12" id="KW-0645">Protease</keyword>
<dbReference type="PROSITE" id="PS00760">
    <property type="entry name" value="SPASE_I_2"/>
    <property type="match status" value="1"/>
</dbReference>
<evidence type="ECO:0000256" key="1">
    <source>
        <dbReference type="ARBA" id="ARBA00000677"/>
    </source>
</evidence>
<dbReference type="PANTHER" id="PTHR43390:SF8">
    <property type="entry name" value="SIGNAL PEPTIDASE I"/>
    <property type="match status" value="1"/>
</dbReference>
<dbReference type="PROSITE" id="PS00501">
    <property type="entry name" value="SPASE_I_1"/>
    <property type="match status" value="1"/>
</dbReference>
<comment type="caution">
    <text evidence="15">The sequence shown here is derived from an EMBL/GenBank/DDBJ whole genome shotgun (WGS) entry which is preliminary data.</text>
</comment>
<dbReference type="GO" id="GO:0004252">
    <property type="term" value="F:serine-type endopeptidase activity"/>
    <property type="evidence" value="ECO:0007669"/>
    <property type="project" value="InterPro"/>
</dbReference>
<gene>
    <name evidence="15" type="primary">lepB</name>
    <name evidence="15" type="ORF">NK662_15340</name>
</gene>
<evidence type="ECO:0000313" key="15">
    <source>
        <dbReference type="EMBL" id="MCP8969900.1"/>
    </source>
</evidence>
<reference evidence="15" key="1">
    <citation type="submission" date="2022-07" db="EMBL/GenBank/DDBJ databases">
        <authorList>
            <person name="Li W.-J."/>
            <person name="Deng Q.-Q."/>
        </authorList>
    </citation>
    <scope>NUCLEOTIDE SEQUENCE</scope>
    <source>
        <strain evidence="15">SYSU M60031</strain>
    </source>
</reference>
<dbReference type="InterPro" id="IPR036286">
    <property type="entry name" value="LexA/Signal_pep-like_sf"/>
</dbReference>
<accession>A0AA41XBG7</accession>
<keyword evidence="16" id="KW-1185">Reference proteome</keyword>
<dbReference type="Gene3D" id="2.10.109.10">
    <property type="entry name" value="Umud Fragment, subunit A"/>
    <property type="match status" value="1"/>
</dbReference>
<evidence type="ECO:0000256" key="10">
    <source>
        <dbReference type="ARBA" id="ARBA00023136"/>
    </source>
</evidence>
<evidence type="ECO:0000256" key="2">
    <source>
        <dbReference type="ARBA" id="ARBA00004401"/>
    </source>
</evidence>
<dbReference type="InterPro" id="IPR019757">
    <property type="entry name" value="Pept_S26A_signal_pept_1_Lys-AS"/>
</dbReference>
<dbReference type="GO" id="GO:0005886">
    <property type="term" value="C:plasma membrane"/>
    <property type="evidence" value="ECO:0007669"/>
    <property type="project" value="UniProtKB-SubCell"/>
</dbReference>